<keyword evidence="3" id="KW-1185">Reference proteome</keyword>
<proteinExistence type="predicted"/>
<dbReference type="EMBL" id="OW152831">
    <property type="protein sequence ID" value="CAH2049122.1"/>
    <property type="molecule type" value="Genomic_DNA"/>
</dbReference>
<dbReference type="Proteomes" id="UP000837857">
    <property type="component" value="Chromosome 19"/>
</dbReference>
<evidence type="ECO:0000313" key="3">
    <source>
        <dbReference type="Proteomes" id="UP000837857"/>
    </source>
</evidence>
<protein>
    <submittedName>
        <fullName evidence="2">Uncharacterized protein</fullName>
    </submittedName>
</protein>
<gene>
    <name evidence="2" type="ORF">IPOD504_LOCUS6618</name>
</gene>
<reference evidence="2" key="1">
    <citation type="submission" date="2022-03" db="EMBL/GenBank/DDBJ databases">
        <authorList>
            <person name="Martin H S."/>
        </authorList>
    </citation>
    <scope>NUCLEOTIDE SEQUENCE</scope>
</reference>
<evidence type="ECO:0000256" key="1">
    <source>
        <dbReference type="SAM" id="Phobius"/>
    </source>
</evidence>
<name>A0ABN8ID47_9NEOP</name>
<evidence type="ECO:0000313" key="2">
    <source>
        <dbReference type="EMBL" id="CAH2049122.1"/>
    </source>
</evidence>
<sequence>MYTPLMSVIRLIINKNDEHSEYNKAIILHNVEKIYIMAGFSLFLYFVAHGVTALISYAAHLLDMVCSTCKGLDKRENESNDCAIENVDILPYLLRMKRSVHQNAMTIKRGQKGFPKFIPKDSELQQNNDEAIDLKCEYS</sequence>
<organism evidence="2 3">
    <name type="scientific">Iphiclides podalirius</name>
    <name type="common">scarce swallowtail</name>
    <dbReference type="NCBI Taxonomy" id="110791"/>
    <lineage>
        <taxon>Eukaryota</taxon>
        <taxon>Metazoa</taxon>
        <taxon>Ecdysozoa</taxon>
        <taxon>Arthropoda</taxon>
        <taxon>Hexapoda</taxon>
        <taxon>Insecta</taxon>
        <taxon>Pterygota</taxon>
        <taxon>Neoptera</taxon>
        <taxon>Endopterygota</taxon>
        <taxon>Lepidoptera</taxon>
        <taxon>Glossata</taxon>
        <taxon>Ditrysia</taxon>
        <taxon>Papilionoidea</taxon>
        <taxon>Papilionidae</taxon>
        <taxon>Papilioninae</taxon>
        <taxon>Iphiclides</taxon>
    </lineage>
</organism>
<accession>A0ABN8ID47</accession>
<keyword evidence="1" id="KW-1133">Transmembrane helix</keyword>
<keyword evidence="1" id="KW-0812">Transmembrane</keyword>
<keyword evidence="1" id="KW-0472">Membrane</keyword>
<feature type="non-terminal residue" evidence="2">
    <location>
        <position position="139"/>
    </location>
</feature>
<feature type="transmembrane region" description="Helical" evidence="1">
    <location>
        <begin position="34"/>
        <end position="59"/>
    </location>
</feature>